<reference evidence="2" key="1">
    <citation type="journal article" date="2017" name="Nature">
        <title>The sunflower genome provides insights into oil metabolism, flowering and Asterid evolution.</title>
        <authorList>
            <person name="Badouin H."/>
            <person name="Gouzy J."/>
            <person name="Grassa C.J."/>
            <person name="Murat F."/>
            <person name="Staton S.E."/>
            <person name="Cottret L."/>
            <person name="Lelandais-Briere C."/>
            <person name="Owens G.L."/>
            <person name="Carrere S."/>
            <person name="Mayjonade B."/>
            <person name="Legrand L."/>
            <person name="Gill N."/>
            <person name="Kane N.C."/>
            <person name="Bowers J.E."/>
            <person name="Hubner S."/>
            <person name="Bellec A."/>
            <person name="Berard A."/>
            <person name="Berges H."/>
            <person name="Blanchet N."/>
            <person name="Boniface M.C."/>
            <person name="Brunel D."/>
            <person name="Catrice O."/>
            <person name="Chaidir N."/>
            <person name="Claudel C."/>
            <person name="Donnadieu C."/>
            <person name="Faraut T."/>
            <person name="Fievet G."/>
            <person name="Helmstetter N."/>
            <person name="King M."/>
            <person name="Knapp S.J."/>
            <person name="Lai Z."/>
            <person name="Le Paslier M.C."/>
            <person name="Lippi Y."/>
            <person name="Lorenzon L."/>
            <person name="Mandel J.R."/>
            <person name="Marage G."/>
            <person name="Marchand G."/>
            <person name="Marquand E."/>
            <person name="Bret-Mestries E."/>
            <person name="Morien E."/>
            <person name="Nambeesan S."/>
            <person name="Nguyen T."/>
            <person name="Pegot-Espagnet P."/>
            <person name="Pouilly N."/>
            <person name="Raftis F."/>
            <person name="Sallet E."/>
            <person name="Schiex T."/>
            <person name="Thomas J."/>
            <person name="Vandecasteele C."/>
            <person name="Vares D."/>
            <person name="Vear F."/>
            <person name="Vautrin S."/>
            <person name="Crespi M."/>
            <person name="Mangin B."/>
            <person name="Burke J.M."/>
            <person name="Salse J."/>
            <person name="Munos S."/>
            <person name="Vincourt P."/>
            <person name="Rieseberg L.H."/>
            <person name="Langlade N.B."/>
        </authorList>
    </citation>
    <scope>NUCLEOTIDE SEQUENCE [LARGE SCALE GENOMIC DNA]</scope>
    <source>
        <strain evidence="2">cv. SF193</strain>
    </source>
</reference>
<evidence type="ECO:0000313" key="1">
    <source>
        <dbReference type="EMBL" id="OTG25379.1"/>
    </source>
</evidence>
<accession>A0A251UQN4</accession>
<keyword evidence="2" id="KW-1185">Reference proteome</keyword>
<proteinExistence type="predicted"/>
<dbReference type="Proteomes" id="UP000215914">
    <property type="component" value="Chromosome 5"/>
</dbReference>
<organism evidence="1 2">
    <name type="scientific">Helianthus annuus</name>
    <name type="common">Common sunflower</name>
    <dbReference type="NCBI Taxonomy" id="4232"/>
    <lineage>
        <taxon>Eukaryota</taxon>
        <taxon>Viridiplantae</taxon>
        <taxon>Streptophyta</taxon>
        <taxon>Embryophyta</taxon>
        <taxon>Tracheophyta</taxon>
        <taxon>Spermatophyta</taxon>
        <taxon>Magnoliopsida</taxon>
        <taxon>eudicotyledons</taxon>
        <taxon>Gunneridae</taxon>
        <taxon>Pentapetalae</taxon>
        <taxon>asterids</taxon>
        <taxon>campanulids</taxon>
        <taxon>Asterales</taxon>
        <taxon>Asteraceae</taxon>
        <taxon>Asteroideae</taxon>
        <taxon>Heliantheae alliance</taxon>
        <taxon>Heliantheae</taxon>
        <taxon>Helianthus</taxon>
    </lineage>
</organism>
<gene>
    <name evidence="1" type="ORF">HannXRQ_Chr05g0147001</name>
</gene>
<name>A0A251UQN4_HELAN</name>
<dbReference type="InParanoid" id="A0A251UQN4"/>
<protein>
    <submittedName>
        <fullName evidence="1">Uncharacterized protein</fullName>
    </submittedName>
</protein>
<dbReference type="AlphaFoldDB" id="A0A251UQN4"/>
<evidence type="ECO:0000313" key="2">
    <source>
        <dbReference type="Proteomes" id="UP000215914"/>
    </source>
</evidence>
<dbReference type="EMBL" id="CM007894">
    <property type="protein sequence ID" value="OTG25379.1"/>
    <property type="molecule type" value="Genomic_DNA"/>
</dbReference>
<sequence>MLQNQKLFGPFEILGLGRRHGFAGPRAGPGFHSIPFSLHGIRAKGYLAHECFLGDHFRPPPVRYYLPAPKTRSRSTQTTHHFCPLKTIISRLWKPLANS</sequence>